<dbReference type="GO" id="GO:0035024">
    <property type="term" value="P:negative regulation of Rho protein signal transduction"/>
    <property type="evidence" value="ECO:0007669"/>
    <property type="project" value="TreeGrafter"/>
</dbReference>
<evidence type="ECO:0000313" key="4">
    <source>
        <dbReference type="Proteomes" id="UP000534626"/>
    </source>
</evidence>
<dbReference type="PANTHER" id="PTHR16027">
    <property type="entry name" value="DILUTE DOMAIN-CONTAINING PROTEIN YPR089W"/>
    <property type="match status" value="1"/>
</dbReference>
<dbReference type="Proteomes" id="UP000534626">
    <property type="component" value="Unassembled WGS sequence"/>
</dbReference>
<dbReference type="GO" id="GO:0051020">
    <property type="term" value="F:GTPase binding"/>
    <property type="evidence" value="ECO:0007669"/>
    <property type="project" value="TreeGrafter"/>
</dbReference>
<dbReference type="InterPro" id="IPR002710">
    <property type="entry name" value="Dilute_dom"/>
</dbReference>
<feature type="non-terminal residue" evidence="3">
    <location>
        <position position="442"/>
    </location>
</feature>
<dbReference type="OrthoDB" id="9219027at2759"/>
<accession>A0A7K6LGM9</accession>
<keyword evidence="4" id="KW-1185">Reference proteome</keyword>
<dbReference type="InterPro" id="IPR008984">
    <property type="entry name" value="SMAD_FHA_dom_sf"/>
</dbReference>
<name>A0A7K6LGM9_9CORV</name>
<dbReference type="Gene3D" id="2.60.200.20">
    <property type="match status" value="1"/>
</dbReference>
<dbReference type="PROSITE" id="PS51126">
    <property type="entry name" value="DILUTE"/>
    <property type="match status" value="1"/>
</dbReference>
<dbReference type="SUPFAM" id="SSF49879">
    <property type="entry name" value="SMAD/FHA domain"/>
    <property type="match status" value="1"/>
</dbReference>
<dbReference type="AlphaFoldDB" id="A0A7K6LGM9"/>
<proteinExistence type="predicted"/>
<evidence type="ECO:0000259" key="2">
    <source>
        <dbReference type="PROSITE" id="PS51126"/>
    </source>
</evidence>
<organism evidence="3 4">
    <name type="scientific">Falcunculus frontatus</name>
    <name type="common">Eastern shriketit</name>
    <dbReference type="NCBI Taxonomy" id="254539"/>
    <lineage>
        <taxon>Eukaryota</taxon>
        <taxon>Metazoa</taxon>
        <taxon>Chordata</taxon>
        <taxon>Craniata</taxon>
        <taxon>Vertebrata</taxon>
        <taxon>Euteleostomi</taxon>
        <taxon>Archelosauria</taxon>
        <taxon>Archosauria</taxon>
        <taxon>Dinosauria</taxon>
        <taxon>Saurischia</taxon>
        <taxon>Theropoda</taxon>
        <taxon>Coelurosauria</taxon>
        <taxon>Aves</taxon>
        <taxon>Neognathae</taxon>
        <taxon>Neoaves</taxon>
        <taxon>Telluraves</taxon>
        <taxon>Australaves</taxon>
        <taxon>Passeriformes</taxon>
        <taxon>Corvoidea</taxon>
        <taxon>Pachycephalidae</taxon>
        <taxon>Falcunculus</taxon>
    </lineage>
</organism>
<dbReference type="GO" id="GO:0001525">
    <property type="term" value="P:angiogenesis"/>
    <property type="evidence" value="ECO:0007669"/>
    <property type="project" value="TreeGrafter"/>
</dbReference>
<sequence length="442" mass="47047">SQCLIQPPQDRPYFLLLRGYGKEDFVLYIMTRPQHIFGRPEKPAVGGNPETPPATPENPETPQKSDLGPFSVVDTFLSAPDILPRHCLVQATPGWGGGDPNGDPPSATVRPFRGAAATLNGSPLLRRAPLNPGDLLGLGEHILLLYKDPRIGEGAARPPWVPPPRASLGVLGVLGCAGCGRSPQERRDVLRVALETPKAELRYRPQDEGTLLREILNVDLGGDLGEGPPGGDLGDSGGDLGDAREDLGGLAPAFLLGLCLEHAARDPPDGDPPPALDLAGVTSDLRPLLLWLANAVELLNLAQGHVLAMERELDIEGPCPELERDLESCDEALGVLDEVIMSTFQQSVYYLTKTLYSALPALLDTNPFVGSGEPRAGPGLGGVPEGLRPPLAVFGAVLGLTRDCHLHPDLVSQTFGYLFFFCNASLFNALMEKGAGFGGFLW</sequence>
<dbReference type="InterPro" id="IPR052072">
    <property type="entry name" value="Vascular_dev_regulator"/>
</dbReference>
<dbReference type="GO" id="GO:0005911">
    <property type="term" value="C:cell-cell junction"/>
    <property type="evidence" value="ECO:0007669"/>
    <property type="project" value="TreeGrafter"/>
</dbReference>
<feature type="region of interest" description="Disordered" evidence="1">
    <location>
        <begin position="38"/>
        <end position="70"/>
    </location>
</feature>
<reference evidence="3 4" key="1">
    <citation type="submission" date="2019-09" db="EMBL/GenBank/DDBJ databases">
        <title>Bird 10,000 Genomes (B10K) Project - Family phase.</title>
        <authorList>
            <person name="Zhang G."/>
        </authorList>
    </citation>
    <scope>NUCLEOTIDE SEQUENCE [LARGE SCALE GENOMIC DNA]</scope>
    <source>
        <strain evidence="3">B10K-DU-029-77</strain>
    </source>
</reference>
<dbReference type="PANTHER" id="PTHR16027:SF4">
    <property type="entry name" value="RAS-INTERACTING PROTEIN 1"/>
    <property type="match status" value="1"/>
</dbReference>
<comment type="caution">
    <text evidence="3">The sequence shown here is derived from an EMBL/GenBank/DDBJ whole genome shotgun (WGS) entry which is preliminary data.</text>
</comment>
<dbReference type="EMBL" id="VZRV01006735">
    <property type="protein sequence ID" value="NWW23368.1"/>
    <property type="molecule type" value="Genomic_DNA"/>
</dbReference>
<feature type="non-terminal residue" evidence="3">
    <location>
        <position position="1"/>
    </location>
</feature>
<feature type="domain" description="Dilute" evidence="2">
    <location>
        <begin position="279"/>
        <end position="442"/>
    </location>
</feature>
<evidence type="ECO:0000313" key="3">
    <source>
        <dbReference type="EMBL" id="NWW23368.1"/>
    </source>
</evidence>
<evidence type="ECO:0000256" key="1">
    <source>
        <dbReference type="SAM" id="MobiDB-lite"/>
    </source>
</evidence>
<gene>
    <name evidence="3" type="primary">Rasip1</name>
    <name evidence="3" type="ORF">FALFRO_R15413</name>
</gene>
<protein>
    <submittedName>
        <fullName evidence="3">RAIN protein</fullName>
    </submittedName>
</protein>